<feature type="region of interest" description="Disordered" evidence="1">
    <location>
        <begin position="1"/>
        <end position="63"/>
    </location>
</feature>
<dbReference type="Proteomes" id="UP001190700">
    <property type="component" value="Unassembled WGS sequence"/>
</dbReference>
<organism evidence="2 3">
    <name type="scientific">Cymbomonas tetramitiformis</name>
    <dbReference type="NCBI Taxonomy" id="36881"/>
    <lineage>
        <taxon>Eukaryota</taxon>
        <taxon>Viridiplantae</taxon>
        <taxon>Chlorophyta</taxon>
        <taxon>Pyramimonadophyceae</taxon>
        <taxon>Pyramimonadales</taxon>
        <taxon>Pyramimonadaceae</taxon>
        <taxon>Cymbomonas</taxon>
    </lineage>
</organism>
<protein>
    <submittedName>
        <fullName evidence="2">Uncharacterized protein</fullName>
    </submittedName>
</protein>
<proteinExistence type="predicted"/>
<comment type="caution">
    <text evidence="2">The sequence shown here is derived from an EMBL/GenBank/DDBJ whole genome shotgun (WGS) entry which is preliminary data.</text>
</comment>
<evidence type="ECO:0000313" key="3">
    <source>
        <dbReference type="Proteomes" id="UP001190700"/>
    </source>
</evidence>
<evidence type="ECO:0000313" key="2">
    <source>
        <dbReference type="EMBL" id="KAK3278621.1"/>
    </source>
</evidence>
<feature type="compositionally biased region" description="Polar residues" evidence="1">
    <location>
        <begin position="112"/>
        <end position="122"/>
    </location>
</feature>
<keyword evidence="3" id="KW-1185">Reference proteome</keyword>
<dbReference type="AlphaFoldDB" id="A0AAE0GID7"/>
<sequence length="292" mass="32337">MQRVRRALRKSPEAAKALVNKMWDRSHQRRRVQDRPPSTYATRAEQLAEAKRVAREPQDRREGQRRMALWHLLSHEERQRTPFPFDISSADPNATWRELSSLEQREAIDASTPGSTPGTRSWESMGLQRAATRSSNPLCTLDTEVGTIPGTTGDVGLPGAWCSLHAVHQYKLRKLELNPLGLSPSSSSQDGTTLKKTSLPRETDVPIALEDSEITSCPSNSTQQMVMNEIITEAAAEESSPSSSFFFTQQMAIAGAHEAGDELHPCESPPIIGDSAMEKGDLLPAHFVSRNR</sequence>
<feature type="compositionally biased region" description="Basic and acidic residues" evidence="1">
    <location>
        <begin position="22"/>
        <end position="34"/>
    </location>
</feature>
<name>A0AAE0GID7_9CHLO</name>
<dbReference type="EMBL" id="LGRX02005354">
    <property type="protein sequence ID" value="KAK3278621.1"/>
    <property type="molecule type" value="Genomic_DNA"/>
</dbReference>
<reference evidence="2 3" key="1">
    <citation type="journal article" date="2015" name="Genome Biol. Evol.">
        <title>Comparative Genomics of a Bacterivorous Green Alga Reveals Evolutionary Causalities and Consequences of Phago-Mixotrophic Mode of Nutrition.</title>
        <authorList>
            <person name="Burns J.A."/>
            <person name="Paasch A."/>
            <person name="Narechania A."/>
            <person name="Kim E."/>
        </authorList>
    </citation>
    <scope>NUCLEOTIDE SEQUENCE [LARGE SCALE GENOMIC DNA]</scope>
    <source>
        <strain evidence="2 3">PLY_AMNH</strain>
    </source>
</reference>
<accession>A0AAE0GID7</accession>
<gene>
    <name evidence="2" type="ORF">CYMTET_13461</name>
</gene>
<feature type="region of interest" description="Disordered" evidence="1">
    <location>
        <begin position="104"/>
        <end position="129"/>
    </location>
</feature>
<evidence type="ECO:0000256" key="1">
    <source>
        <dbReference type="SAM" id="MobiDB-lite"/>
    </source>
</evidence>
<feature type="compositionally biased region" description="Basic and acidic residues" evidence="1">
    <location>
        <begin position="46"/>
        <end position="63"/>
    </location>
</feature>